<dbReference type="CDD" id="cd00586">
    <property type="entry name" value="4HBT"/>
    <property type="match status" value="1"/>
</dbReference>
<keyword evidence="3" id="KW-1185">Reference proteome</keyword>
<dbReference type="InterPro" id="IPR029069">
    <property type="entry name" value="HotDog_dom_sf"/>
</dbReference>
<dbReference type="AlphaFoldDB" id="A0AAW0FZ32"/>
<dbReference type="PANTHER" id="PTHR31793">
    <property type="entry name" value="4-HYDROXYBENZOYL-COA THIOESTERASE FAMILY MEMBER"/>
    <property type="match status" value="1"/>
</dbReference>
<accession>A0AAW0FZ32</accession>
<reference evidence="2 3" key="1">
    <citation type="submission" date="2022-09" db="EMBL/GenBank/DDBJ databases">
        <authorList>
            <person name="Palmer J.M."/>
        </authorList>
    </citation>
    <scope>NUCLEOTIDE SEQUENCE [LARGE SCALE GENOMIC DNA]</scope>
    <source>
        <strain evidence="2 3">DSM 7382</strain>
    </source>
</reference>
<dbReference type="GO" id="GO:0047617">
    <property type="term" value="F:fatty acyl-CoA hydrolase activity"/>
    <property type="evidence" value="ECO:0007669"/>
    <property type="project" value="TreeGrafter"/>
</dbReference>
<dbReference type="Pfam" id="PF13279">
    <property type="entry name" value="4HBT_2"/>
    <property type="match status" value="1"/>
</dbReference>
<name>A0AAW0FZ32_9APHY</name>
<dbReference type="EMBL" id="JASBNA010000017">
    <property type="protein sequence ID" value="KAK7686338.1"/>
    <property type="molecule type" value="Genomic_DNA"/>
</dbReference>
<proteinExistence type="predicted"/>
<dbReference type="SUPFAM" id="SSF54637">
    <property type="entry name" value="Thioesterase/thiol ester dehydrase-isomerase"/>
    <property type="match status" value="1"/>
</dbReference>
<evidence type="ECO:0000256" key="1">
    <source>
        <dbReference type="SAM" id="MobiDB-lite"/>
    </source>
</evidence>
<dbReference type="InterPro" id="IPR050563">
    <property type="entry name" value="4-hydroxybenzoyl-CoA_TE"/>
</dbReference>
<dbReference type="Proteomes" id="UP001385951">
    <property type="component" value="Unassembled WGS sequence"/>
</dbReference>
<comment type="caution">
    <text evidence="2">The sequence shown here is derived from an EMBL/GenBank/DDBJ whole genome shotgun (WGS) entry which is preliminary data.</text>
</comment>
<gene>
    <name evidence="2" type="ORF">QCA50_010562</name>
</gene>
<evidence type="ECO:0000313" key="2">
    <source>
        <dbReference type="EMBL" id="KAK7686338.1"/>
    </source>
</evidence>
<organism evidence="2 3">
    <name type="scientific">Cerrena zonata</name>
    <dbReference type="NCBI Taxonomy" id="2478898"/>
    <lineage>
        <taxon>Eukaryota</taxon>
        <taxon>Fungi</taxon>
        <taxon>Dikarya</taxon>
        <taxon>Basidiomycota</taxon>
        <taxon>Agaricomycotina</taxon>
        <taxon>Agaricomycetes</taxon>
        <taxon>Polyporales</taxon>
        <taxon>Cerrenaceae</taxon>
        <taxon>Cerrena</taxon>
    </lineage>
</organism>
<evidence type="ECO:0008006" key="4">
    <source>
        <dbReference type="Google" id="ProtNLM"/>
    </source>
</evidence>
<sequence>MLGSRSISQSLLTRSRTLGQRVTGRQTRPSYGSVRNYTPIKSLQDAFRDPSSPFHIAPGTQGPAHPEDHNNMSDYGEIEEQRLIAEDGRRKLLELGYDPTSFWEQQIVWGDHDSFQHVNNVRYVRFFESGRIKWMESLGREIGGSTKATDMIRGNGVSLILKSISLNYKRPVTYPDTLLIAHKPHLGGIFSSSNIDVKDTSDPTKQKLPKTHFHVYAAAYSFAQKRIVTESDSVLVWYDYDKLMKCDPGKEVRAIVEKRMVEGLMRQKEALAIASS</sequence>
<evidence type="ECO:0000313" key="3">
    <source>
        <dbReference type="Proteomes" id="UP001385951"/>
    </source>
</evidence>
<feature type="region of interest" description="Disordered" evidence="1">
    <location>
        <begin position="1"/>
        <end position="36"/>
    </location>
</feature>
<dbReference type="PANTHER" id="PTHR31793:SF39">
    <property type="entry name" value="THIOESTERASE_THIOL ESTER DEHYDRASE-ISOMERASE"/>
    <property type="match status" value="1"/>
</dbReference>
<protein>
    <recommendedName>
        <fullName evidence="4">Thioesterase/thiol ester dehydrase-isomerase</fullName>
    </recommendedName>
</protein>
<dbReference type="Gene3D" id="3.10.129.10">
    <property type="entry name" value="Hotdog Thioesterase"/>
    <property type="match status" value="1"/>
</dbReference>